<keyword evidence="1" id="KW-1133">Transmembrane helix</keyword>
<feature type="transmembrane region" description="Helical" evidence="1">
    <location>
        <begin position="653"/>
        <end position="675"/>
    </location>
</feature>
<dbReference type="EMBL" id="CAJFCV020000002">
    <property type="protein sequence ID" value="CAG9094581.1"/>
    <property type="molecule type" value="Genomic_DNA"/>
</dbReference>
<dbReference type="Proteomes" id="UP000659654">
    <property type="component" value="Unassembled WGS sequence"/>
</dbReference>
<feature type="chain" id="PRO_5035148778" evidence="2">
    <location>
        <begin position="18"/>
        <end position="676"/>
    </location>
</feature>
<name>A0A7I8WP44_BURXY</name>
<dbReference type="AlphaFoldDB" id="A0A7I8WP44"/>
<dbReference type="Proteomes" id="UP000582659">
    <property type="component" value="Unassembled WGS sequence"/>
</dbReference>
<dbReference type="PANTHER" id="PTHR21523:SF37">
    <property type="entry name" value="MLT-TEN (MLT-10) RELATED"/>
    <property type="match status" value="1"/>
</dbReference>
<feature type="transmembrane region" description="Helical" evidence="1">
    <location>
        <begin position="587"/>
        <end position="610"/>
    </location>
</feature>
<feature type="transmembrane region" description="Helical" evidence="1">
    <location>
        <begin position="622"/>
        <end position="641"/>
    </location>
</feature>
<dbReference type="EMBL" id="CAJFDI010000002">
    <property type="protein sequence ID" value="CAD5214281.1"/>
    <property type="molecule type" value="Genomic_DNA"/>
</dbReference>
<protein>
    <submittedName>
        <fullName evidence="3">(pine wood nematode) hypothetical protein</fullName>
    </submittedName>
</protein>
<feature type="transmembrane region" description="Helical" evidence="1">
    <location>
        <begin position="528"/>
        <end position="546"/>
    </location>
</feature>
<evidence type="ECO:0000256" key="2">
    <source>
        <dbReference type="SAM" id="SignalP"/>
    </source>
</evidence>
<accession>A0A7I8WP44</accession>
<feature type="transmembrane region" description="Helical" evidence="1">
    <location>
        <begin position="553"/>
        <end position="575"/>
    </location>
</feature>
<keyword evidence="2" id="KW-0732">Signal</keyword>
<proteinExistence type="predicted"/>
<evidence type="ECO:0000313" key="3">
    <source>
        <dbReference type="EMBL" id="CAD5214281.1"/>
    </source>
</evidence>
<dbReference type="Pfam" id="PF04870">
    <property type="entry name" value="Moulting_cycle"/>
    <property type="match status" value="1"/>
</dbReference>
<keyword evidence="1" id="KW-0472">Membrane</keyword>
<dbReference type="InterPro" id="IPR006954">
    <property type="entry name" value="Mlt-10-like"/>
</dbReference>
<organism evidence="3 4">
    <name type="scientific">Bursaphelenchus xylophilus</name>
    <name type="common">Pinewood nematode worm</name>
    <name type="synonym">Aphelenchoides xylophilus</name>
    <dbReference type="NCBI Taxonomy" id="6326"/>
    <lineage>
        <taxon>Eukaryota</taxon>
        <taxon>Metazoa</taxon>
        <taxon>Ecdysozoa</taxon>
        <taxon>Nematoda</taxon>
        <taxon>Chromadorea</taxon>
        <taxon>Rhabditida</taxon>
        <taxon>Tylenchina</taxon>
        <taxon>Tylenchomorpha</taxon>
        <taxon>Aphelenchoidea</taxon>
        <taxon>Aphelenchoididae</taxon>
        <taxon>Bursaphelenchus</taxon>
    </lineage>
</organism>
<feature type="signal peptide" evidence="2">
    <location>
        <begin position="1"/>
        <end position="17"/>
    </location>
</feature>
<keyword evidence="4" id="KW-1185">Reference proteome</keyword>
<dbReference type="OrthoDB" id="5917548at2759"/>
<evidence type="ECO:0000313" key="4">
    <source>
        <dbReference type="Proteomes" id="UP000659654"/>
    </source>
</evidence>
<comment type="caution">
    <text evidence="3">The sequence shown here is derived from an EMBL/GenBank/DDBJ whole genome shotgun (WGS) entry which is preliminary data.</text>
</comment>
<keyword evidence="1" id="KW-0812">Transmembrane</keyword>
<evidence type="ECO:0000256" key="1">
    <source>
        <dbReference type="SAM" id="Phobius"/>
    </source>
</evidence>
<reference evidence="3" key="1">
    <citation type="submission" date="2020-09" db="EMBL/GenBank/DDBJ databases">
        <authorList>
            <person name="Kikuchi T."/>
        </authorList>
    </citation>
    <scope>NUCLEOTIDE SEQUENCE</scope>
    <source>
        <strain evidence="3">Ka4C1</strain>
    </source>
</reference>
<sequence>MVRNLWLFFVSLSLLVAEKRPQISNDGLKRVEGTNSYKLQMHDDDMLRVYQKWLDTGISSLFSAIANKKLKKHRKSVADRFAECSSGADEVIKHAKCLKKLMKNQFESPRPKKVNRFNRYRKNGEEEHGGFKQEVDEDFVRRKRGVKSAKGYKINGSKGVMNPMMQVAKSIYDSLKDAANKTELPKWQDTIESLKINGRALKKKTKLLEDTSDESLSAMGLEGVKRQMNKEDFDLDAIEEIQKDPEKLKAFLKEIKKKKGNKPEAKIMDIVRSAMEMGYNIAGQDTSKFYNSTMRIASPKFLELFPESENDTIKLISPSLFALHESDDPIENLTSIPNLLKRFGLQEHQLFLDIIMEAAGVNERSEDIIQRLKDVSKNETQQMFDVMKEMLDDNNVPLYPTPQNATAMGESPEMFDFWKKLRDSYSKDQLRELNHTGYAVMNKEQITALYGPKSHLYNETKYELLMRLNEEEIHQEMEKEIEAMAEMESFKLRQKDVVLSPVLFTWVVLDTVATSQPYILSPLLFDPIILSPNYFGAVIVTPWVFVPHVLSPRVLGCIILAPWVFSPLILTPIALHPAILSPGVFDPLILSPLVLTPFILSPQVFTPIILSPLCMDPNILNPLVGSPLILSPFVLTPIILSPHFLGGLILSPYALSPVIFSPLTAFAAVLSPSYLS</sequence>
<dbReference type="PANTHER" id="PTHR21523">
    <property type="match status" value="1"/>
</dbReference>
<gene>
    <name evidence="3" type="ORF">BXYJ_LOCUS3451</name>
</gene>